<dbReference type="GO" id="GO:0005576">
    <property type="term" value="C:extracellular region"/>
    <property type="evidence" value="ECO:0007669"/>
    <property type="project" value="UniProtKB-SubCell"/>
</dbReference>
<accession>Q4PNB6</accession>
<proteinExistence type="evidence at transcript level"/>
<comment type="subcellular location">
    <subcellularLocation>
        <location evidence="1">Secreted</location>
    </subcellularLocation>
</comment>
<keyword evidence="4" id="KW-0732">Signal</keyword>
<feature type="region of interest" description="Disordered" evidence="3">
    <location>
        <begin position="81"/>
        <end position="125"/>
    </location>
</feature>
<organism evidence="5">
    <name type="scientific">Ixodes scapularis</name>
    <name type="common">Black-legged tick</name>
    <name type="synonym">Deer tick</name>
    <dbReference type="NCBI Taxonomy" id="6945"/>
    <lineage>
        <taxon>Eukaryota</taxon>
        <taxon>Metazoa</taxon>
        <taxon>Ecdysozoa</taxon>
        <taxon>Arthropoda</taxon>
        <taxon>Chelicerata</taxon>
        <taxon>Arachnida</taxon>
        <taxon>Acari</taxon>
        <taxon>Parasitiformes</taxon>
        <taxon>Ixodida</taxon>
        <taxon>Ixodoidea</taxon>
        <taxon>Ixodidae</taxon>
        <taxon>Ixodinae</taxon>
        <taxon>Ixodes</taxon>
    </lineage>
</organism>
<name>Q4PNB6_IXOSC</name>
<reference evidence="5" key="1">
    <citation type="submission" date="2005-05" db="EMBL/GenBank/DDBJ databases">
        <authorList>
            <person name="Tseng H.-P."/>
            <person name="Hseu T.-H."/>
            <person name="Buhler D.R."/>
            <person name="Wang W.-D."/>
            <person name="Tsai H.-L."/>
            <person name="Hu C.-H."/>
        </authorList>
    </citation>
    <scope>NUCLEOTIDE SEQUENCE</scope>
    <source>
        <strain evidence="5">IS-18-24-clu102</strain>
        <tissue evidence="5">Salivary glands</tissue>
    </source>
</reference>
<feature type="compositionally biased region" description="Low complexity" evidence="3">
    <location>
        <begin position="88"/>
        <end position="110"/>
    </location>
</feature>
<protein>
    <submittedName>
        <fullName evidence="5">Is3 salivary protein</fullName>
    </submittedName>
</protein>
<evidence type="ECO:0000313" key="5">
    <source>
        <dbReference type="EMBL" id="AAY66494.1"/>
    </source>
</evidence>
<dbReference type="Pfam" id="PF07771">
    <property type="entry name" value="TSGP1"/>
    <property type="match status" value="1"/>
</dbReference>
<dbReference type="VEuPathDB" id="VectorBase:ISCW013982"/>
<evidence type="ECO:0000256" key="4">
    <source>
        <dbReference type="SAM" id="SignalP"/>
    </source>
</evidence>
<sequence>MAPSLAVVVFGLFLAAITAAQQDSNFGRNTDLRVREETPVGRREWISYSCAYYSYWEDRFVNRPDGTPCRLRRHRYGVCKDGSCVPRSSSTTTEEPSSTTQTDPTTKTNSINDEEVDTAAAAEKY</sequence>
<keyword evidence="2" id="KW-0964">Secreted</keyword>
<feature type="signal peptide" evidence="4">
    <location>
        <begin position="1"/>
        <end position="20"/>
    </location>
</feature>
<dbReference type="EMBL" id="DQ065857">
    <property type="protein sequence ID" value="AAY66494.1"/>
    <property type="molecule type" value="mRNA"/>
</dbReference>
<dbReference type="VEuPathDB" id="VectorBase:ISCI013982"/>
<evidence type="ECO:0000256" key="3">
    <source>
        <dbReference type="SAM" id="MobiDB-lite"/>
    </source>
</evidence>
<dbReference type="AlphaFoldDB" id="Q4PNB6"/>
<reference evidence="5" key="2">
    <citation type="journal article" date="2006" name="Insect Biochem. Mol. Biol.">
        <title>An annotated catalog of salivary gland transcripts from Ixodes scapularis ticks.</title>
        <authorList>
            <person name="Ribeiro J.M."/>
            <person name="Alarcon-Chaidez F."/>
            <person name="Francischetti I.M."/>
            <person name="Mans B.J."/>
            <person name="Mather T.N."/>
            <person name="Valenzuela J.G."/>
            <person name="Wikel S.K."/>
        </authorList>
    </citation>
    <scope>NUCLEOTIDE SEQUENCE</scope>
    <source>
        <strain evidence="5">IS-18-24-clu102</strain>
        <tissue evidence="5">Salivary glands</tissue>
    </source>
</reference>
<evidence type="ECO:0000256" key="2">
    <source>
        <dbReference type="ARBA" id="ARBA00022525"/>
    </source>
</evidence>
<feature type="chain" id="PRO_5004241508" evidence="4">
    <location>
        <begin position="21"/>
        <end position="125"/>
    </location>
</feature>
<dbReference type="VEuPathDB" id="VectorBase:ISCP_025893"/>
<dbReference type="InterPro" id="IPR011694">
    <property type="entry name" value="Ixonnexin-like"/>
</dbReference>
<evidence type="ECO:0000256" key="1">
    <source>
        <dbReference type="ARBA" id="ARBA00004613"/>
    </source>
</evidence>